<name>A0ABR7K8W8_9FIRM</name>
<evidence type="ECO:0000256" key="3">
    <source>
        <dbReference type="ARBA" id="ARBA00013085"/>
    </source>
</evidence>
<evidence type="ECO:0000313" key="11">
    <source>
        <dbReference type="Proteomes" id="UP000603474"/>
    </source>
</evidence>
<feature type="domain" description="PHP" evidence="9">
    <location>
        <begin position="31"/>
        <end position="171"/>
    </location>
</feature>
<evidence type="ECO:0000256" key="1">
    <source>
        <dbReference type="ARBA" id="ARBA00004970"/>
    </source>
</evidence>
<organism evidence="10 11">
    <name type="scientific">Catenibacterium faecis</name>
    <dbReference type="NCBI Taxonomy" id="2764323"/>
    <lineage>
        <taxon>Bacteria</taxon>
        <taxon>Bacillati</taxon>
        <taxon>Bacillota</taxon>
        <taxon>Erysipelotrichia</taxon>
        <taxon>Erysipelotrichales</taxon>
        <taxon>Coprobacillaceae</taxon>
        <taxon>Catenibacterium</taxon>
    </lineage>
</organism>
<gene>
    <name evidence="10" type="ORF">H8909_02700</name>
</gene>
<dbReference type="Proteomes" id="UP000603474">
    <property type="component" value="Unassembled WGS sequence"/>
</dbReference>
<dbReference type="InterPro" id="IPR004013">
    <property type="entry name" value="PHP_dom"/>
</dbReference>
<proteinExistence type="inferred from homology"/>
<dbReference type="EMBL" id="JACRWG010000005">
    <property type="protein sequence ID" value="MBC6009160.1"/>
    <property type="molecule type" value="Genomic_DNA"/>
</dbReference>
<comment type="caution">
    <text evidence="10">The sequence shown here is derived from an EMBL/GenBank/DDBJ whole genome shotgun (WGS) entry which is preliminary data.</text>
</comment>
<keyword evidence="11" id="KW-1185">Reference proteome</keyword>
<dbReference type="PANTHER" id="PTHR21039">
    <property type="entry name" value="HISTIDINOL PHOSPHATASE-RELATED"/>
    <property type="match status" value="1"/>
</dbReference>
<evidence type="ECO:0000259" key="9">
    <source>
        <dbReference type="Pfam" id="PF02811"/>
    </source>
</evidence>
<keyword evidence="5 8" id="KW-0378">Hydrolase</keyword>
<evidence type="ECO:0000313" key="10">
    <source>
        <dbReference type="EMBL" id="MBC6009160.1"/>
    </source>
</evidence>
<dbReference type="EC" id="3.1.3.15" evidence="3 8"/>
<comment type="catalytic activity">
    <reaction evidence="7 8">
        <text>L-histidinol phosphate + H2O = L-histidinol + phosphate</text>
        <dbReference type="Rhea" id="RHEA:14465"/>
        <dbReference type="ChEBI" id="CHEBI:15377"/>
        <dbReference type="ChEBI" id="CHEBI:43474"/>
        <dbReference type="ChEBI" id="CHEBI:57699"/>
        <dbReference type="ChEBI" id="CHEBI:57980"/>
        <dbReference type="EC" id="3.1.3.15"/>
    </reaction>
</comment>
<dbReference type="InterPro" id="IPR010140">
    <property type="entry name" value="Histidinol_P_phosphatase_HisJ"/>
</dbReference>
<comment type="pathway">
    <text evidence="1 8">Amino-acid biosynthesis; L-histidine biosynthesis; L-histidine from 5-phospho-alpha-D-ribose 1-diphosphate: step 8/9.</text>
</comment>
<comment type="similarity">
    <text evidence="2 8">Belongs to the PHP hydrolase family. HisK subfamily.</text>
</comment>
<reference evidence="10 11" key="1">
    <citation type="submission" date="2020-08" db="EMBL/GenBank/DDBJ databases">
        <authorList>
            <person name="Liu C."/>
            <person name="Sun Q."/>
        </authorList>
    </citation>
    <scope>NUCLEOTIDE SEQUENCE [LARGE SCALE GENOMIC DNA]</scope>
    <source>
        <strain evidence="10 11">NSJ-22</strain>
    </source>
</reference>
<keyword evidence="6 8" id="KW-0368">Histidine biosynthesis</keyword>
<dbReference type="Gene3D" id="3.20.20.140">
    <property type="entry name" value="Metal-dependent hydrolases"/>
    <property type="match status" value="1"/>
</dbReference>
<keyword evidence="4 8" id="KW-0028">Amino-acid biosynthesis</keyword>
<dbReference type="SUPFAM" id="SSF89550">
    <property type="entry name" value="PHP domain-like"/>
    <property type="match status" value="1"/>
</dbReference>
<dbReference type="Pfam" id="PF02811">
    <property type="entry name" value="PHP"/>
    <property type="match status" value="1"/>
</dbReference>
<accession>A0ABR7K8W8</accession>
<evidence type="ECO:0000256" key="4">
    <source>
        <dbReference type="ARBA" id="ARBA00022605"/>
    </source>
</evidence>
<dbReference type="InterPro" id="IPR016195">
    <property type="entry name" value="Pol/histidinol_Pase-like"/>
</dbReference>
<evidence type="ECO:0000256" key="5">
    <source>
        <dbReference type="ARBA" id="ARBA00022801"/>
    </source>
</evidence>
<evidence type="ECO:0000256" key="8">
    <source>
        <dbReference type="RuleBase" id="RU366003"/>
    </source>
</evidence>
<evidence type="ECO:0000256" key="6">
    <source>
        <dbReference type="ARBA" id="ARBA00023102"/>
    </source>
</evidence>
<protein>
    <recommendedName>
        <fullName evidence="3 8">Histidinol-phosphatase</fullName>
        <shortName evidence="8">HolPase</shortName>
        <ecNumber evidence="3 8">3.1.3.15</ecNumber>
    </recommendedName>
</protein>
<evidence type="ECO:0000256" key="2">
    <source>
        <dbReference type="ARBA" id="ARBA00009152"/>
    </source>
</evidence>
<sequence length="242" mass="28539">MEEVVKDGIKRDVDDPLGPVYLNGQPITNVDYPKYYEEYLYVKEKYKDQITLKLGLEFGIQVHTINQYEALFKAYPFDFIILSIHQVDDLELWTGDYQKGRTEEEYYTRYYQELYDVVKNYKNYSVLGHMDLMKRYDDHDGYDSFNKHKDIITDILKIVIKDGKGIEINTSSVRYKLDDLMPSKNILKLYLELGGTIITIGSDSHQEDHLGAYIEDTKKQLKALGFKQYCTYNKMIPEFHNL</sequence>
<dbReference type="PANTHER" id="PTHR21039:SF0">
    <property type="entry name" value="HISTIDINOL-PHOSPHATASE"/>
    <property type="match status" value="1"/>
</dbReference>
<dbReference type="NCBIfam" id="TIGR01856">
    <property type="entry name" value="hisJ_fam"/>
    <property type="match status" value="1"/>
</dbReference>
<evidence type="ECO:0000256" key="7">
    <source>
        <dbReference type="ARBA" id="ARBA00049158"/>
    </source>
</evidence>